<feature type="transmembrane region" description="Helical" evidence="2">
    <location>
        <begin position="258"/>
        <end position="278"/>
    </location>
</feature>
<keyword evidence="2" id="KW-0472">Membrane</keyword>
<proteinExistence type="predicted"/>
<dbReference type="PANTHER" id="PTHR11360:SF234">
    <property type="entry name" value="MFS-TYPE TRANSPORTER DBAD-RELATED"/>
    <property type="match status" value="1"/>
</dbReference>
<comment type="caution">
    <text evidence="4">The sequence shown here is derived from an EMBL/GenBank/DDBJ whole genome shotgun (WGS) entry which is preliminary data.</text>
</comment>
<feature type="transmembrane region" description="Helical" evidence="2">
    <location>
        <begin position="138"/>
        <end position="161"/>
    </location>
</feature>
<dbReference type="Proteomes" id="UP000298390">
    <property type="component" value="Unassembled WGS sequence"/>
</dbReference>
<name>A0A4Y9Y2Z7_9APHY</name>
<dbReference type="InterPro" id="IPR020846">
    <property type="entry name" value="MFS_dom"/>
</dbReference>
<dbReference type="PROSITE" id="PS50850">
    <property type="entry name" value="MFS"/>
    <property type="match status" value="1"/>
</dbReference>
<dbReference type="SUPFAM" id="SSF103473">
    <property type="entry name" value="MFS general substrate transporter"/>
    <property type="match status" value="1"/>
</dbReference>
<accession>A0A4Y9Y2Z7</accession>
<evidence type="ECO:0000256" key="1">
    <source>
        <dbReference type="ARBA" id="ARBA00004141"/>
    </source>
</evidence>
<feature type="transmembrane region" description="Helical" evidence="2">
    <location>
        <begin position="44"/>
        <end position="65"/>
    </location>
</feature>
<reference evidence="4 5" key="1">
    <citation type="submission" date="2019-01" db="EMBL/GenBank/DDBJ databases">
        <title>Genome sequencing of the rare red list fungi Fomitopsis rosea.</title>
        <authorList>
            <person name="Buettner E."/>
            <person name="Kellner H."/>
        </authorList>
    </citation>
    <scope>NUCLEOTIDE SEQUENCE [LARGE SCALE GENOMIC DNA]</scope>
    <source>
        <strain evidence="4 5">DSM 105464</strain>
    </source>
</reference>
<dbReference type="InterPro" id="IPR036259">
    <property type="entry name" value="MFS_trans_sf"/>
</dbReference>
<dbReference type="PANTHER" id="PTHR11360">
    <property type="entry name" value="MONOCARBOXYLATE TRANSPORTER"/>
    <property type="match status" value="1"/>
</dbReference>
<dbReference type="InterPro" id="IPR050327">
    <property type="entry name" value="Proton-linked_MCT"/>
</dbReference>
<protein>
    <recommendedName>
        <fullName evidence="3">Major facilitator superfamily (MFS) profile domain-containing protein</fullName>
    </recommendedName>
</protein>
<dbReference type="Gene3D" id="1.20.1250.20">
    <property type="entry name" value="MFS general substrate transporter like domains"/>
    <property type="match status" value="2"/>
</dbReference>
<comment type="subcellular location">
    <subcellularLocation>
        <location evidence="1">Membrane</location>
        <topology evidence="1">Multi-pass membrane protein</topology>
    </subcellularLocation>
</comment>
<sequence length="446" mass="48811">MSVKQEESVIETPATPEVDEKGAVDVVESTFSSDELGPVPDGGLWAWMAVLGGWCTTFCTFGFSTSFGVFQDYFVQAGAGTSSDISWIGSLQLFLLFGMGLWSGRWFDQGYFRHEFLVGSFLILLSVFMLSICDPSKYYGLVITQGLLMGIGCGLTTTPALCLQSHYWRKHRALALGLVQAGPSHPLTDIRNLNTHDPSAYQARRWPAGFAWGTRAVAFLMLILLTIANCIMRTRLPGTKDKSGPQVSMKSVMVDPPYMLTVIATVIFFFGMYFPYFYLQLWVRLHGMSVNLAFYTISILNAGSVCGRVIPNFIADYIGPYNLLIPIFYSCGILLFAMFGVTNVPAVIIFSFLYGFATGSANALIPPAMGILAQTEDETGLRIGMLFLATSFPILVGTPIDGALLGSDNTDWYKAILFSGIVMLVGASLLVPARQLTVKRRGTQLT</sequence>
<dbReference type="GO" id="GO:0022857">
    <property type="term" value="F:transmembrane transporter activity"/>
    <property type="evidence" value="ECO:0007669"/>
    <property type="project" value="InterPro"/>
</dbReference>
<feature type="transmembrane region" description="Helical" evidence="2">
    <location>
        <begin position="85"/>
        <end position="104"/>
    </location>
</feature>
<dbReference type="EMBL" id="SEKV01000478">
    <property type="protein sequence ID" value="TFY56755.1"/>
    <property type="molecule type" value="Genomic_DNA"/>
</dbReference>
<gene>
    <name evidence="4" type="ORF">EVJ58_g7446</name>
</gene>
<feature type="transmembrane region" description="Helical" evidence="2">
    <location>
        <begin position="381"/>
        <end position="400"/>
    </location>
</feature>
<evidence type="ECO:0000313" key="4">
    <source>
        <dbReference type="EMBL" id="TFY56755.1"/>
    </source>
</evidence>
<feature type="transmembrane region" description="Helical" evidence="2">
    <location>
        <begin position="290"/>
        <end position="311"/>
    </location>
</feature>
<evidence type="ECO:0000313" key="5">
    <source>
        <dbReference type="Proteomes" id="UP000298390"/>
    </source>
</evidence>
<evidence type="ECO:0000259" key="3">
    <source>
        <dbReference type="PROSITE" id="PS50850"/>
    </source>
</evidence>
<evidence type="ECO:0000256" key="2">
    <source>
        <dbReference type="SAM" id="Phobius"/>
    </source>
</evidence>
<dbReference type="AlphaFoldDB" id="A0A4Y9Y2Z7"/>
<keyword evidence="2" id="KW-0812">Transmembrane</keyword>
<dbReference type="GO" id="GO:0016020">
    <property type="term" value="C:membrane"/>
    <property type="evidence" value="ECO:0007669"/>
    <property type="project" value="UniProtKB-SubCell"/>
</dbReference>
<feature type="transmembrane region" description="Helical" evidence="2">
    <location>
        <begin position="210"/>
        <end position="232"/>
    </location>
</feature>
<feature type="transmembrane region" description="Helical" evidence="2">
    <location>
        <begin position="412"/>
        <end position="431"/>
    </location>
</feature>
<keyword evidence="2" id="KW-1133">Transmembrane helix</keyword>
<feature type="domain" description="Major facilitator superfamily (MFS) profile" evidence="3">
    <location>
        <begin position="257"/>
        <end position="446"/>
    </location>
</feature>
<feature type="transmembrane region" description="Helical" evidence="2">
    <location>
        <begin position="116"/>
        <end position="132"/>
    </location>
</feature>
<organism evidence="4 5">
    <name type="scientific">Rhodofomes roseus</name>
    <dbReference type="NCBI Taxonomy" id="34475"/>
    <lineage>
        <taxon>Eukaryota</taxon>
        <taxon>Fungi</taxon>
        <taxon>Dikarya</taxon>
        <taxon>Basidiomycota</taxon>
        <taxon>Agaricomycotina</taxon>
        <taxon>Agaricomycetes</taxon>
        <taxon>Polyporales</taxon>
        <taxon>Rhodofomes</taxon>
    </lineage>
</organism>